<evidence type="ECO:0000256" key="1">
    <source>
        <dbReference type="ARBA" id="ARBA00004141"/>
    </source>
</evidence>
<dbReference type="GO" id="GO:0016020">
    <property type="term" value="C:membrane"/>
    <property type="evidence" value="ECO:0007669"/>
    <property type="project" value="UniProtKB-SubCell"/>
</dbReference>
<feature type="region of interest" description="Disordered" evidence="6">
    <location>
        <begin position="190"/>
        <end position="226"/>
    </location>
</feature>
<name>A0A1Y1Y5E0_9PLEO</name>
<evidence type="ECO:0000259" key="8">
    <source>
        <dbReference type="Pfam" id="PF20684"/>
    </source>
</evidence>
<evidence type="ECO:0000256" key="3">
    <source>
        <dbReference type="ARBA" id="ARBA00022989"/>
    </source>
</evidence>
<feature type="transmembrane region" description="Helical" evidence="7">
    <location>
        <begin position="114"/>
        <end position="136"/>
    </location>
</feature>
<comment type="subcellular location">
    <subcellularLocation>
        <location evidence="1">Membrane</location>
        <topology evidence="1">Multi-pass membrane protein</topology>
    </subcellularLocation>
</comment>
<dbReference type="EMBL" id="MCFA01000350">
    <property type="protein sequence ID" value="ORX93230.1"/>
    <property type="molecule type" value="Genomic_DNA"/>
</dbReference>
<evidence type="ECO:0000256" key="6">
    <source>
        <dbReference type="SAM" id="MobiDB-lite"/>
    </source>
</evidence>
<feature type="compositionally biased region" description="Basic and acidic residues" evidence="6">
    <location>
        <begin position="282"/>
        <end position="293"/>
    </location>
</feature>
<proteinExistence type="inferred from homology"/>
<evidence type="ECO:0000256" key="7">
    <source>
        <dbReference type="SAM" id="Phobius"/>
    </source>
</evidence>
<evidence type="ECO:0000313" key="10">
    <source>
        <dbReference type="Proteomes" id="UP000193144"/>
    </source>
</evidence>
<evidence type="ECO:0000256" key="2">
    <source>
        <dbReference type="ARBA" id="ARBA00022692"/>
    </source>
</evidence>
<reference evidence="9 10" key="1">
    <citation type="submission" date="2016-07" db="EMBL/GenBank/DDBJ databases">
        <title>Pervasive Adenine N6-methylation of Active Genes in Fungi.</title>
        <authorList>
            <consortium name="DOE Joint Genome Institute"/>
            <person name="Mondo S.J."/>
            <person name="Dannebaum R.O."/>
            <person name="Kuo R.C."/>
            <person name="Labutti K."/>
            <person name="Haridas S."/>
            <person name="Kuo A."/>
            <person name="Salamov A."/>
            <person name="Ahrendt S.R."/>
            <person name="Lipzen A."/>
            <person name="Sullivan W."/>
            <person name="Andreopoulos W.B."/>
            <person name="Clum A."/>
            <person name="Lindquist E."/>
            <person name="Daum C."/>
            <person name="Ramamoorthy G.K."/>
            <person name="Gryganskyi A."/>
            <person name="Culley D."/>
            <person name="Magnuson J.K."/>
            <person name="James T.Y."/>
            <person name="O'Malley M.A."/>
            <person name="Stajich J.E."/>
            <person name="Spatafora J.W."/>
            <person name="Visel A."/>
            <person name="Grigoriev I.V."/>
        </authorList>
    </citation>
    <scope>NUCLEOTIDE SEQUENCE [LARGE SCALE GENOMIC DNA]</scope>
    <source>
        <strain evidence="9 10">CBS 115471</strain>
    </source>
</reference>
<keyword evidence="4 7" id="KW-0472">Membrane</keyword>
<comment type="caution">
    <text evidence="9">The sequence shown here is derived from an EMBL/GenBank/DDBJ whole genome shotgun (WGS) entry which is preliminary data.</text>
</comment>
<dbReference type="PANTHER" id="PTHR33048:SF129">
    <property type="entry name" value="INTEGRAL MEMBRANE PROTEIN-RELATED"/>
    <property type="match status" value="1"/>
</dbReference>
<dbReference type="Pfam" id="PF20684">
    <property type="entry name" value="Fung_rhodopsin"/>
    <property type="match status" value="1"/>
</dbReference>
<keyword evidence="10" id="KW-1185">Reference proteome</keyword>
<comment type="similarity">
    <text evidence="5">Belongs to the SAT4 family.</text>
</comment>
<dbReference type="InterPro" id="IPR049326">
    <property type="entry name" value="Rhodopsin_dom_fungi"/>
</dbReference>
<evidence type="ECO:0000256" key="5">
    <source>
        <dbReference type="ARBA" id="ARBA00038359"/>
    </source>
</evidence>
<dbReference type="OrthoDB" id="5401779at2759"/>
<keyword evidence="3 7" id="KW-1133">Transmembrane helix</keyword>
<accession>A0A1Y1Y5E0</accession>
<feature type="transmembrane region" description="Helical" evidence="7">
    <location>
        <begin position="77"/>
        <end position="98"/>
    </location>
</feature>
<feature type="domain" description="Rhodopsin" evidence="8">
    <location>
        <begin position="2"/>
        <end position="177"/>
    </location>
</feature>
<keyword evidence="2 7" id="KW-0812">Transmembrane</keyword>
<organism evidence="9 10">
    <name type="scientific">Clohesyomyces aquaticus</name>
    <dbReference type="NCBI Taxonomy" id="1231657"/>
    <lineage>
        <taxon>Eukaryota</taxon>
        <taxon>Fungi</taxon>
        <taxon>Dikarya</taxon>
        <taxon>Ascomycota</taxon>
        <taxon>Pezizomycotina</taxon>
        <taxon>Dothideomycetes</taxon>
        <taxon>Pleosporomycetidae</taxon>
        <taxon>Pleosporales</taxon>
        <taxon>Lindgomycetaceae</taxon>
        <taxon>Clohesyomyces</taxon>
    </lineage>
</organism>
<dbReference type="Proteomes" id="UP000193144">
    <property type="component" value="Unassembled WGS sequence"/>
</dbReference>
<dbReference type="PANTHER" id="PTHR33048">
    <property type="entry name" value="PTH11-LIKE INTEGRAL MEMBRANE PROTEIN (AFU_ORTHOLOGUE AFUA_5G11245)"/>
    <property type="match status" value="1"/>
</dbReference>
<feature type="transmembrane region" description="Helical" evidence="7">
    <location>
        <begin position="35"/>
        <end position="57"/>
    </location>
</feature>
<dbReference type="InterPro" id="IPR052337">
    <property type="entry name" value="SAT4-like"/>
</dbReference>
<evidence type="ECO:0000256" key="4">
    <source>
        <dbReference type="ARBA" id="ARBA00023136"/>
    </source>
</evidence>
<dbReference type="AlphaFoldDB" id="A0A1Y1Y5E0"/>
<feature type="transmembrane region" description="Helical" evidence="7">
    <location>
        <begin position="148"/>
        <end position="173"/>
    </location>
</feature>
<dbReference type="STRING" id="1231657.A0A1Y1Y5E0"/>
<sequence>MAFAADMLFPISCSLTKISLCLTYLRLFPSRSNKIFCWTLTVFVTLYTVACIFLMLFQCTPIRGYWDASAKQHCINLRPTLVSIAALNSLSDFLIYLWPAKPLWSLQLPLKQRLGLISIFTMGCTVCVAGICRMYYLEFYFESFDLYWNAAIIYAVMSIEMNLGIICGCMSGVKPVLAVLFPRLFTSSSRTNTGPTHQGRSRHPESFPFQPLSDASNLSNAQPKKLEHAVSVERIERLSRGDNGRDRQAYAWASSDGATDKDAGRDVPMNAIAVNQVVTVRAEEKREDVESRSQKSGNGGAGSEEWILDDDHVARAV</sequence>
<feature type="compositionally biased region" description="Polar residues" evidence="6">
    <location>
        <begin position="213"/>
        <end position="222"/>
    </location>
</feature>
<gene>
    <name evidence="9" type="ORF">BCR34DRAFT_608618</name>
</gene>
<protein>
    <recommendedName>
        <fullName evidence="8">Rhodopsin domain-containing protein</fullName>
    </recommendedName>
</protein>
<feature type="region of interest" description="Disordered" evidence="6">
    <location>
        <begin position="282"/>
        <end position="317"/>
    </location>
</feature>
<evidence type="ECO:0000313" key="9">
    <source>
        <dbReference type="EMBL" id="ORX93230.1"/>
    </source>
</evidence>